<evidence type="ECO:0000313" key="4">
    <source>
        <dbReference type="Proteomes" id="UP000585721"/>
    </source>
</evidence>
<proteinExistence type="inferred from homology"/>
<dbReference type="EC" id="3.1.2.-" evidence="3"/>
<dbReference type="Proteomes" id="UP000585721">
    <property type="component" value="Unassembled WGS sequence"/>
</dbReference>
<comment type="caution">
    <text evidence="3">The sequence shown here is derived from an EMBL/GenBank/DDBJ whole genome shotgun (WGS) entry which is preliminary data.</text>
</comment>
<dbReference type="EMBL" id="JACHGR010000003">
    <property type="protein sequence ID" value="MBB6055298.1"/>
    <property type="molecule type" value="Genomic_DNA"/>
</dbReference>
<dbReference type="InterPro" id="IPR014166">
    <property type="entry name" value="Tol-Pal_acyl-CoA_thioesterase"/>
</dbReference>
<dbReference type="FunFam" id="3.10.129.10:FF:000004">
    <property type="entry name" value="Tol-pal system-associated acyl-CoA thioesterase"/>
    <property type="match status" value="1"/>
</dbReference>
<dbReference type="CDD" id="cd00586">
    <property type="entry name" value="4HBT"/>
    <property type="match status" value="1"/>
</dbReference>
<keyword evidence="4" id="KW-1185">Reference proteome</keyword>
<keyword evidence="2 3" id="KW-0378">Hydrolase</keyword>
<name>A0A841G8J0_9GAMM</name>
<evidence type="ECO:0000256" key="1">
    <source>
        <dbReference type="ARBA" id="ARBA00005953"/>
    </source>
</evidence>
<comment type="similarity">
    <text evidence="1">Belongs to the 4-hydroxybenzoyl-CoA thioesterase family.</text>
</comment>
<organism evidence="3 4">
    <name type="scientific">Tolumonas osonensis</name>
    <dbReference type="NCBI Taxonomy" id="675874"/>
    <lineage>
        <taxon>Bacteria</taxon>
        <taxon>Pseudomonadati</taxon>
        <taxon>Pseudomonadota</taxon>
        <taxon>Gammaproteobacteria</taxon>
        <taxon>Aeromonadales</taxon>
        <taxon>Aeromonadaceae</taxon>
        <taxon>Tolumonas</taxon>
    </lineage>
</organism>
<dbReference type="NCBIfam" id="TIGR02799">
    <property type="entry name" value="thio_ybgC"/>
    <property type="match status" value="1"/>
</dbReference>
<dbReference type="AlphaFoldDB" id="A0A841G8J0"/>
<dbReference type="RefSeq" id="WP_188026064.1">
    <property type="nucleotide sequence ID" value="NZ_JACHGR010000003.1"/>
</dbReference>
<dbReference type="PANTHER" id="PTHR31793">
    <property type="entry name" value="4-HYDROXYBENZOYL-COA THIOESTERASE FAMILY MEMBER"/>
    <property type="match status" value="1"/>
</dbReference>
<accession>A0A841G8J0</accession>
<evidence type="ECO:0000256" key="2">
    <source>
        <dbReference type="ARBA" id="ARBA00022801"/>
    </source>
</evidence>
<dbReference type="PIRSF" id="PIRSF003230">
    <property type="entry name" value="YbgC"/>
    <property type="match status" value="1"/>
</dbReference>
<dbReference type="PANTHER" id="PTHR31793:SF37">
    <property type="entry name" value="ACYL-COA THIOESTER HYDROLASE YBGC"/>
    <property type="match status" value="1"/>
</dbReference>
<dbReference type="GO" id="GO:0047617">
    <property type="term" value="F:fatty acyl-CoA hydrolase activity"/>
    <property type="evidence" value="ECO:0007669"/>
    <property type="project" value="TreeGrafter"/>
</dbReference>
<dbReference type="InterPro" id="IPR006684">
    <property type="entry name" value="YbgC/YbaW"/>
</dbReference>
<evidence type="ECO:0000313" key="3">
    <source>
        <dbReference type="EMBL" id="MBB6055298.1"/>
    </source>
</evidence>
<dbReference type="InterPro" id="IPR050563">
    <property type="entry name" value="4-hydroxybenzoyl-CoA_TE"/>
</dbReference>
<dbReference type="InterPro" id="IPR029069">
    <property type="entry name" value="HotDog_dom_sf"/>
</dbReference>
<gene>
    <name evidence="3" type="ORF">HNR75_001180</name>
</gene>
<dbReference type="Pfam" id="PF13279">
    <property type="entry name" value="4HBT_2"/>
    <property type="match status" value="1"/>
</dbReference>
<reference evidence="3 4" key="1">
    <citation type="submission" date="2020-08" db="EMBL/GenBank/DDBJ databases">
        <title>Genomic Encyclopedia of Type Strains, Phase IV (KMG-IV): sequencing the most valuable type-strain genomes for metagenomic binning, comparative biology and taxonomic classification.</title>
        <authorList>
            <person name="Goeker M."/>
        </authorList>
    </citation>
    <scope>NUCLEOTIDE SEQUENCE [LARGE SCALE GENOMIC DNA]</scope>
    <source>
        <strain evidence="3 4">DSM 22975</strain>
    </source>
</reference>
<protein>
    <submittedName>
        <fullName evidence="3">Acyl-CoA thioester hydrolase</fullName>
        <ecNumber evidence="3">3.1.2.-</ecNumber>
    </submittedName>
</protein>
<dbReference type="Gene3D" id="3.10.129.10">
    <property type="entry name" value="Hotdog Thioesterase"/>
    <property type="match status" value="1"/>
</dbReference>
<dbReference type="SUPFAM" id="SSF54637">
    <property type="entry name" value="Thioesterase/thiol ester dehydrase-isomerase"/>
    <property type="match status" value="1"/>
</dbReference>
<sequence length="137" mass="15391">MVNSEFSWPVRIYYEDTDAGGIVYNANYLKFLERARTEWLRHLGIEQDLLLQLNVAFVVRHIDIEFRNAARFNQLLAVSCRVAQLKRASMVFSQEIADESGRTIVTADVTIACVNLSAMKPIAIPDDVSGVIARATS</sequence>
<dbReference type="NCBIfam" id="TIGR00051">
    <property type="entry name" value="YbgC/FadM family acyl-CoA thioesterase"/>
    <property type="match status" value="1"/>
</dbReference>